<proteinExistence type="predicted"/>
<evidence type="ECO:0000313" key="3">
    <source>
        <dbReference type="EMBL" id="MDM8562173.1"/>
    </source>
</evidence>
<reference evidence="3" key="1">
    <citation type="submission" date="2023-06" db="EMBL/GenBank/DDBJ databases">
        <title>Uncultivated large filamentous bacteria from sulfidic sediments reveal new species and different genomic features in energy metabolism and defense.</title>
        <authorList>
            <person name="Fonseca A."/>
        </authorList>
    </citation>
    <scope>NUCLEOTIDE SEQUENCE</scope>
    <source>
        <strain evidence="3">HSG4</strain>
    </source>
</reference>
<accession>A0ABT7VRL6</accession>
<evidence type="ECO:0000259" key="2">
    <source>
        <dbReference type="Pfam" id="PF01627"/>
    </source>
</evidence>
<organism evidence="3 4">
    <name type="scientific">Candidatus Marithioploca araucensis</name>
    <dbReference type="NCBI Taxonomy" id="70273"/>
    <lineage>
        <taxon>Bacteria</taxon>
        <taxon>Pseudomonadati</taxon>
        <taxon>Pseudomonadota</taxon>
        <taxon>Gammaproteobacteria</taxon>
        <taxon>Thiotrichales</taxon>
        <taxon>Thiotrichaceae</taxon>
        <taxon>Candidatus Marithioploca</taxon>
    </lineage>
</organism>
<dbReference type="Pfam" id="PF01627">
    <property type="entry name" value="Hpt"/>
    <property type="match status" value="1"/>
</dbReference>
<dbReference type="EMBL" id="JAUCGM010000077">
    <property type="protein sequence ID" value="MDM8562173.1"/>
    <property type="molecule type" value="Genomic_DNA"/>
</dbReference>
<comment type="caution">
    <text evidence="3">The sequence shown here is derived from an EMBL/GenBank/DDBJ whole genome shotgun (WGS) entry which is preliminary data.</text>
</comment>
<sequence>FKLSYDQCSVGEKMMNLCDNQIIDLQHQKNGNQQIIQRRFKPRPQFPEIVAPISSPNMEKINMADDKSKFLANQLVALRKNYAKTLSGNVKEIHNHWKLLQTDWQPDSLGQWHRHIHSLAGTSLMYGFKQVGGIAKQLEKVTKPLKDSKMPLDEKESQKIVALLSQLQQAAKHPAEGE</sequence>
<dbReference type="InterPro" id="IPR036641">
    <property type="entry name" value="HPT_dom_sf"/>
</dbReference>
<keyword evidence="4" id="KW-1185">Reference proteome</keyword>
<dbReference type="SUPFAM" id="SSF47226">
    <property type="entry name" value="Histidine-containing phosphotransfer domain, HPT domain"/>
    <property type="match status" value="1"/>
</dbReference>
<dbReference type="InterPro" id="IPR008207">
    <property type="entry name" value="Sig_transdc_His_kin_Hpt_dom"/>
</dbReference>
<evidence type="ECO:0000313" key="4">
    <source>
        <dbReference type="Proteomes" id="UP001171945"/>
    </source>
</evidence>
<evidence type="ECO:0000256" key="1">
    <source>
        <dbReference type="ARBA" id="ARBA00023012"/>
    </source>
</evidence>
<keyword evidence="1" id="KW-0902">Two-component regulatory system</keyword>
<dbReference type="Gene3D" id="1.20.120.160">
    <property type="entry name" value="HPT domain"/>
    <property type="match status" value="1"/>
</dbReference>
<gene>
    <name evidence="3" type="ORF">QUF54_02345</name>
</gene>
<protein>
    <submittedName>
        <fullName evidence="3">Hpt domain-containing protein</fullName>
    </submittedName>
</protein>
<name>A0ABT7VRL6_9GAMM</name>
<feature type="domain" description="HPt" evidence="2">
    <location>
        <begin position="92"/>
        <end position="170"/>
    </location>
</feature>
<dbReference type="Proteomes" id="UP001171945">
    <property type="component" value="Unassembled WGS sequence"/>
</dbReference>
<feature type="non-terminal residue" evidence="3">
    <location>
        <position position="1"/>
    </location>
</feature>